<sequence length="290" mass="31182">MDIAFFTDRRNDLGESPVWDARRGWLWWVDIRLNRILAADALGVVQREWTYSQPVGSIGLAMGGKVLVAAFADHFALIADDGHAQPIVAPDIGEGAIRFNDGKADRQGRFLSGTMQHGGQAEALAGVWRLERGGSATRLETGMKLANSICFSPCGHWLYLSDTLEGVIRRYAYDPETGALGPREAFFDCNTIGAAPDGATVDSEGRLWAALVTRQQIGCISPEGELLRTIDLPVPFPACPAFGGADMATLYVTTIADSGHKLKSDHPDAGRMLAITGLGARGIAEAIYHT</sequence>
<keyword evidence="3" id="KW-0378">Hydrolase</keyword>
<comment type="caution">
    <text evidence="3">The sequence shown here is derived from an EMBL/GenBank/DDBJ whole genome shotgun (WGS) entry which is preliminary data.</text>
</comment>
<dbReference type="InterPro" id="IPR005511">
    <property type="entry name" value="SMP-30"/>
</dbReference>
<evidence type="ECO:0000256" key="1">
    <source>
        <dbReference type="ARBA" id="ARBA00008853"/>
    </source>
</evidence>
<accession>A0ABV6S4Q2</accession>
<feature type="domain" description="SMP-30/Gluconolactonase/LRE-like region" evidence="2">
    <location>
        <begin position="13"/>
        <end position="255"/>
    </location>
</feature>
<dbReference type="RefSeq" id="WP_267218175.1">
    <property type="nucleotide sequence ID" value="NZ_JAPCWC010000001.1"/>
</dbReference>
<dbReference type="EC" id="3.1.1.99" evidence="3"/>
<reference evidence="3 4" key="1">
    <citation type="submission" date="2024-09" db="EMBL/GenBank/DDBJ databases">
        <authorList>
            <person name="Sun Q."/>
            <person name="Mori K."/>
        </authorList>
    </citation>
    <scope>NUCLEOTIDE SEQUENCE [LARGE SCALE GENOMIC DNA]</scope>
    <source>
        <strain evidence="3 4">CICC 11035S</strain>
    </source>
</reference>
<dbReference type="PRINTS" id="PR01790">
    <property type="entry name" value="SMP30FAMILY"/>
</dbReference>
<dbReference type="PANTHER" id="PTHR10907:SF47">
    <property type="entry name" value="REGUCALCIN"/>
    <property type="match status" value="1"/>
</dbReference>
<evidence type="ECO:0000313" key="4">
    <source>
        <dbReference type="Proteomes" id="UP001589858"/>
    </source>
</evidence>
<protein>
    <submittedName>
        <fullName evidence="3">SMP-30/gluconolactonase/LRE family protein</fullName>
        <ecNumber evidence="3">3.1.1.99</ecNumber>
    </submittedName>
</protein>
<keyword evidence="4" id="KW-1185">Reference proteome</keyword>
<comment type="similarity">
    <text evidence="1">Belongs to the SMP-30/CGR1 family.</text>
</comment>
<organism evidence="3 4">
    <name type="scientific">Novosphingobium clariflavum</name>
    <dbReference type="NCBI Taxonomy" id="2029884"/>
    <lineage>
        <taxon>Bacteria</taxon>
        <taxon>Pseudomonadati</taxon>
        <taxon>Pseudomonadota</taxon>
        <taxon>Alphaproteobacteria</taxon>
        <taxon>Sphingomonadales</taxon>
        <taxon>Sphingomonadaceae</taxon>
        <taxon>Novosphingobium</taxon>
    </lineage>
</organism>
<dbReference type="Proteomes" id="UP001589858">
    <property type="component" value="Unassembled WGS sequence"/>
</dbReference>
<dbReference type="Gene3D" id="2.120.10.30">
    <property type="entry name" value="TolB, C-terminal domain"/>
    <property type="match status" value="1"/>
</dbReference>
<evidence type="ECO:0000259" key="2">
    <source>
        <dbReference type="Pfam" id="PF08450"/>
    </source>
</evidence>
<dbReference type="PANTHER" id="PTHR10907">
    <property type="entry name" value="REGUCALCIN"/>
    <property type="match status" value="1"/>
</dbReference>
<dbReference type="InterPro" id="IPR013658">
    <property type="entry name" value="SGL"/>
</dbReference>
<proteinExistence type="inferred from homology"/>
<gene>
    <name evidence="3" type="ORF">ACFFF8_06390</name>
</gene>
<evidence type="ECO:0000313" key="3">
    <source>
        <dbReference type="EMBL" id="MFC0684217.1"/>
    </source>
</evidence>
<dbReference type="EMBL" id="JBHLTM010000026">
    <property type="protein sequence ID" value="MFC0684217.1"/>
    <property type="molecule type" value="Genomic_DNA"/>
</dbReference>
<dbReference type="SUPFAM" id="SSF63829">
    <property type="entry name" value="Calcium-dependent phosphotriesterase"/>
    <property type="match status" value="1"/>
</dbReference>
<dbReference type="InterPro" id="IPR011042">
    <property type="entry name" value="6-blade_b-propeller_TolB-like"/>
</dbReference>
<dbReference type="Pfam" id="PF08450">
    <property type="entry name" value="SGL"/>
    <property type="match status" value="1"/>
</dbReference>
<dbReference type="GO" id="GO:0016787">
    <property type="term" value="F:hydrolase activity"/>
    <property type="evidence" value="ECO:0007669"/>
    <property type="project" value="UniProtKB-KW"/>
</dbReference>
<name>A0ABV6S4Q2_9SPHN</name>